<organism evidence="1 2">
    <name type="scientific">Perkinsus olseni</name>
    <name type="common">Perkinsus atlanticus</name>
    <dbReference type="NCBI Taxonomy" id="32597"/>
    <lineage>
        <taxon>Eukaryota</taxon>
        <taxon>Sar</taxon>
        <taxon>Alveolata</taxon>
        <taxon>Perkinsozoa</taxon>
        <taxon>Perkinsea</taxon>
        <taxon>Perkinsida</taxon>
        <taxon>Perkinsidae</taxon>
        <taxon>Perkinsus</taxon>
    </lineage>
</organism>
<evidence type="ECO:0000313" key="2">
    <source>
        <dbReference type="Proteomes" id="UP000553632"/>
    </source>
</evidence>
<reference evidence="1 2" key="1">
    <citation type="submission" date="2020-04" db="EMBL/GenBank/DDBJ databases">
        <title>Perkinsus olseni comparative genomics.</title>
        <authorList>
            <person name="Bogema D.R."/>
        </authorList>
    </citation>
    <scope>NUCLEOTIDE SEQUENCE [LARGE SCALE GENOMIC DNA]</scope>
    <source>
        <strain evidence="1 2">ATCC PRA-207</strain>
    </source>
</reference>
<keyword evidence="2" id="KW-1185">Reference proteome</keyword>
<feature type="non-terminal residue" evidence="1">
    <location>
        <position position="1"/>
    </location>
</feature>
<protein>
    <submittedName>
        <fullName evidence="1">Uncharacterized protein</fullName>
    </submittedName>
</protein>
<sequence length="143" mass="15777">VWAETVPLDTVRVVSVWPKTVRVETTYVGLVDVRHDPVWLDSVVELTTNRDAEARQAVAHSGDAELVVEYESVISSQRTKKYDGCQGARSAEVGLEDGWEGSLVSVAERAASRRALTWLPIDVAIVQKVLQKWTGSRSGSDNR</sequence>
<name>A0A7J6TX44_PEROL</name>
<comment type="caution">
    <text evidence="1">The sequence shown here is derived from an EMBL/GenBank/DDBJ whole genome shotgun (WGS) entry which is preliminary data.</text>
</comment>
<gene>
    <name evidence="1" type="ORF">FOZ63_003361</name>
</gene>
<dbReference type="AlphaFoldDB" id="A0A7J6TX44"/>
<accession>A0A7J6TX44</accession>
<dbReference type="EMBL" id="JABANO010008167">
    <property type="protein sequence ID" value="KAF4748976.1"/>
    <property type="molecule type" value="Genomic_DNA"/>
</dbReference>
<feature type="non-terminal residue" evidence="1">
    <location>
        <position position="143"/>
    </location>
</feature>
<dbReference type="Proteomes" id="UP000553632">
    <property type="component" value="Unassembled WGS sequence"/>
</dbReference>
<evidence type="ECO:0000313" key="1">
    <source>
        <dbReference type="EMBL" id="KAF4748976.1"/>
    </source>
</evidence>
<proteinExistence type="predicted"/>